<evidence type="ECO:0000256" key="5">
    <source>
        <dbReference type="ARBA" id="ARBA00023285"/>
    </source>
</evidence>
<evidence type="ECO:0000256" key="1">
    <source>
        <dbReference type="ARBA" id="ARBA00001922"/>
    </source>
</evidence>
<dbReference type="GO" id="GO:0031419">
    <property type="term" value="F:cobalamin binding"/>
    <property type="evidence" value="ECO:0007669"/>
    <property type="project" value="UniProtKB-KW"/>
</dbReference>
<dbReference type="SUPFAM" id="SSF52242">
    <property type="entry name" value="Cobalamin (vitamin B12)-binding domain"/>
    <property type="match status" value="1"/>
</dbReference>
<comment type="cofactor">
    <cofactor evidence="1">
        <name>adenosylcob(III)alamin</name>
        <dbReference type="ChEBI" id="CHEBI:18408"/>
    </cofactor>
</comment>
<dbReference type="RefSeq" id="WP_011390233.1">
    <property type="nucleotide sequence ID" value="NC_007643.1"/>
</dbReference>
<keyword evidence="4 7" id="KW-0413">Isomerase</keyword>
<dbReference type="Gene3D" id="3.40.50.280">
    <property type="entry name" value="Cobalamin-binding domain"/>
    <property type="match status" value="1"/>
</dbReference>
<dbReference type="SUPFAM" id="SSF51703">
    <property type="entry name" value="Cobalamin (vitamin B12)-dependent enzymes"/>
    <property type="match status" value="1"/>
</dbReference>
<dbReference type="PANTHER" id="PTHR48101">
    <property type="entry name" value="METHYLMALONYL-COA MUTASE, MITOCHONDRIAL-RELATED"/>
    <property type="match status" value="1"/>
</dbReference>
<dbReference type="PhylomeDB" id="Q2RRG5"/>
<dbReference type="InterPro" id="IPR036724">
    <property type="entry name" value="Cobalamin-bd_sf"/>
</dbReference>
<evidence type="ECO:0000256" key="4">
    <source>
        <dbReference type="ARBA" id="ARBA00023235"/>
    </source>
</evidence>
<gene>
    <name evidence="7" type="ordered locus">Rru_A2480</name>
</gene>
<name>Q2RRG5_RHORT</name>
<keyword evidence="8" id="KW-1185">Reference proteome</keyword>
<dbReference type="EnsemblBacteria" id="ABC23280">
    <property type="protein sequence ID" value="ABC23280"/>
    <property type="gene ID" value="Rru_A2480"/>
</dbReference>
<evidence type="ECO:0000256" key="2">
    <source>
        <dbReference type="ARBA" id="ARBA00008465"/>
    </source>
</evidence>
<dbReference type="InterPro" id="IPR006099">
    <property type="entry name" value="MeMalonylCoA_mutase_a/b_cat"/>
</dbReference>
<dbReference type="GO" id="GO:0046872">
    <property type="term" value="F:metal ion binding"/>
    <property type="evidence" value="ECO:0007669"/>
    <property type="project" value="InterPro"/>
</dbReference>
<dbReference type="EC" id="5.4.99.2" evidence="7"/>
<dbReference type="HOGENOM" id="CLU_009523_6_0_5"/>
<dbReference type="PATRIC" id="fig|269796.9.peg.2584"/>
<comment type="similarity">
    <text evidence="2">Belongs to the methylmalonyl-CoA mutase family.</text>
</comment>
<organism evidence="7 8">
    <name type="scientific">Rhodospirillum rubrum (strain ATCC 11170 / ATH 1.1.1 / DSM 467 / LMG 4362 / NCIMB 8255 / S1)</name>
    <dbReference type="NCBI Taxonomy" id="269796"/>
    <lineage>
        <taxon>Bacteria</taxon>
        <taxon>Pseudomonadati</taxon>
        <taxon>Pseudomonadota</taxon>
        <taxon>Alphaproteobacteria</taxon>
        <taxon>Rhodospirillales</taxon>
        <taxon>Rhodospirillaceae</taxon>
        <taxon>Rhodospirillum</taxon>
    </lineage>
</organism>
<dbReference type="EMBL" id="CP000230">
    <property type="protein sequence ID" value="ABC23280.1"/>
    <property type="molecule type" value="Genomic_DNA"/>
</dbReference>
<keyword evidence="3" id="KW-0846">Cobalamin</keyword>
<dbReference type="GO" id="GO:0004494">
    <property type="term" value="F:methylmalonyl-CoA mutase activity"/>
    <property type="evidence" value="ECO:0007669"/>
    <property type="project" value="UniProtKB-EC"/>
</dbReference>
<dbReference type="Proteomes" id="UP000001929">
    <property type="component" value="Chromosome"/>
</dbReference>
<dbReference type="PANTHER" id="PTHR48101:SF4">
    <property type="entry name" value="METHYLMALONYL-COA MUTASE, MITOCHONDRIAL"/>
    <property type="match status" value="1"/>
</dbReference>
<protein>
    <submittedName>
        <fullName evidence="7">Methylmalonyl-CoA mutase</fullName>
        <ecNumber evidence="7">5.4.99.2</ecNumber>
    </submittedName>
</protein>
<evidence type="ECO:0000256" key="3">
    <source>
        <dbReference type="ARBA" id="ARBA00022628"/>
    </source>
</evidence>
<dbReference type="InterPro" id="IPR016176">
    <property type="entry name" value="Cbl-dep_enz_cat"/>
</dbReference>
<dbReference type="eggNOG" id="COG1884">
    <property type="taxonomic scope" value="Bacteria"/>
</dbReference>
<sequence length="698" mass="72079">MTQDILALAGDFPTLSREAWLALVDKALKGAPFEKKMVTKTHEGFSIQPLYTRADWPSTGDPSGFPGVMPFTRGGTAAGAVLHGWDVRQEHAHPDPAAANAQILTDLERGASSVTLRFDAAGRAGFDSDDAEAADLAGVEGMMIASLDDLDTALAGVFLDGAVVGLQAGAAFEPAAALLAALWARRQIAPAAALGAFNADPLGTLAATGSLPMSATRALSRLGALAAHTARSYPQATAVMVDGAPYHDGGANEVQTLAAVLSTGVAYLRAMEAAGLGIDEAAAQMVFSLPLDADIFLGVAKLRAARRLWARVLEASGASEPSRAMRLHATTARRVLTRRDPWVNMLRGTVSCFAGAVGGADSIAVAPFDAALGVATDFSRRIARNVQVILLEECNLGRVNDPAGGSWYVETLTDRLAREAWSAFQGLEAEGGMVAALESGALAGRIAATWDDRRKAIAKRKDPLTGVSEFPNLAEAPVATAPVDLAALRQAATTRLSAARWDGVAPGDFAAAIEAVGTGATLGALARALGDGAALRVPAVVPHVLAEDFEALRDASDDWLAAHGQRPKIFLANLGPVAQHTARATFAKNFFEAGGIEAVAGAGFDEAADCVAAWRDSGAKVAILCSSDGLYETKAEDMARALKAAGVSRLYLAGAPGERRALYDAAGVDAYIQAGSDVLGVLGDLHAHLGLAVEGSAR</sequence>
<dbReference type="STRING" id="269796.Rru_A2480"/>
<dbReference type="Gene3D" id="3.20.20.240">
    <property type="entry name" value="Methylmalonyl-CoA mutase"/>
    <property type="match status" value="1"/>
</dbReference>
<dbReference type="AlphaFoldDB" id="Q2RRG5"/>
<dbReference type="Pfam" id="PF01642">
    <property type="entry name" value="MM_CoA_mutase"/>
    <property type="match status" value="1"/>
</dbReference>
<keyword evidence="5" id="KW-0170">Cobalt</keyword>
<accession>Q2RRG5</accession>
<reference evidence="7 8" key="1">
    <citation type="journal article" date="2011" name="Stand. Genomic Sci.">
        <title>Complete genome sequence of Rhodospirillum rubrum type strain (S1).</title>
        <authorList>
            <person name="Munk A.C."/>
            <person name="Copeland A."/>
            <person name="Lucas S."/>
            <person name="Lapidus A."/>
            <person name="Del Rio T.G."/>
            <person name="Barry K."/>
            <person name="Detter J.C."/>
            <person name="Hammon N."/>
            <person name="Israni S."/>
            <person name="Pitluck S."/>
            <person name="Brettin T."/>
            <person name="Bruce D."/>
            <person name="Han C."/>
            <person name="Tapia R."/>
            <person name="Gilna P."/>
            <person name="Schmutz J."/>
            <person name="Larimer F."/>
            <person name="Land M."/>
            <person name="Kyrpides N.C."/>
            <person name="Mavromatis K."/>
            <person name="Richardson P."/>
            <person name="Rohde M."/>
            <person name="Goker M."/>
            <person name="Klenk H.P."/>
            <person name="Zhang Y."/>
            <person name="Roberts G.P."/>
            <person name="Reslewic S."/>
            <person name="Schwartz D.C."/>
        </authorList>
    </citation>
    <scope>NUCLEOTIDE SEQUENCE [LARGE SCALE GENOMIC DNA]</scope>
    <source>
        <strain evidence="8">ATCC 11170 / ATH 1.1.1 / DSM 467 / LMG 4362 / NCIMB 8255 / S1</strain>
    </source>
</reference>
<dbReference type="GO" id="GO:0005737">
    <property type="term" value="C:cytoplasm"/>
    <property type="evidence" value="ECO:0007669"/>
    <property type="project" value="TreeGrafter"/>
</dbReference>
<dbReference type="GO" id="GO:0019678">
    <property type="term" value="P:propionate metabolic process, methylmalonyl pathway"/>
    <property type="evidence" value="ECO:0007669"/>
    <property type="project" value="TreeGrafter"/>
</dbReference>
<evidence type="ECO:0000259" key="6">
    <source>
        <dbReference type="Pfam" id="PF01642"/>
    </source>
</evidence>
<feature type="domain" description="Methylmalonyl-CoA mutase alpha/beta chain catalytic" evidence="6">
    <location>
        <begin position="40"/>
        <end position="500"/>
    </location>
</feature>
<dbReference type="KEGG" id="rru:Rru_A2480"/>
<evidence type="ECO:0000313" key="7">
    <source>
        <dbReference type="EMBL" id="ABC23280.1"/>
    </source>
</evidence>
<dbReference type="CDD" id="cd03677">
    <property type="entry name" value="MM_CoA_mutase_beta"/>
    <property type="match status" value="1"/>
</dbReference>
<evidence type="ECO:0000313" key="8">
    <source>
        <dbReference type="Proteomes" id="UP000001929"/>
    </source>
</evidence>
<proteinExistence type="inferred from homology"/>